<keyword evidence="2" id="KW-1185">Reference proteome</keyword>
<protein>
    <submittedName>
        <fullName evidence="1">Uncharacterized protein</fullName>
    </submittedName>
</protein>
<accession>A0A243RJ92</accession>
<reference evidence="1 2" key="1">
    <citation type="submission" date="2017-05" db="EMBL/GenBank/DDBJ databases">
        <title>Biotechnological potential of actinobacteria isolated from South African environments.</title>
        <authorList>
            <person name="Le Roes-Hill M."/>
            <person name="Prins A."/>
            <person name="Durrell K.A."/>
        </authorList>
    </citation>
    <scope>NUCLEOTIDE SEQUENCE [LARGE SCALE GENOMIC DNA]</scope>
    <source>
        <strain evidence="1">M26</strain>
    </source>
</reference>
<organism evidence="1 2">
    <name type="scientific">Streptosporangium minutum</name>
    <dbReference type="NCBI Taxonomy" id="569862"/>
    <lineage>
        <taxon>Bacteria</taxon>
        <taxon>Bacillati</taxon>
        <taxon>Actinomycetota</taxon>
        <taxon>Actinomycetes</taxon>
        <taxon>Streptosporangiales</taxon>
        <taxon>Streptosporangiaceae</taxon>
        <taxon>Streptosporangium</taxon>
    </lineage>
</organism>
<gene>
    <name evidence="1" type="ORF">CA984_20410</name>
</gene>
<name>A0A243RJ92_9ACTN</name>
<dbReference type="Proteomes" id="UP000194761">
    <property type="component" value="Unassembled WGS sequence"/>
</dbReference>
<dbReference type="AlphaFoldDB" id="A0A243RJ92"/>
<dbReference type="EMBL" id="NGFP01000092">
    <property type="protein sequence ID" value="OUC94945.1"/>
    <property type="molecule type" value="Genomic_DNA"/>
</dbReference>
<comment type="caution">
    <text evidence="1">The sequence shown here is derived from an EMBL/GenBank/DDBJ whole genome shotgun (WGS) entry which is preliminary data.</text>
</comment>
<evidence type="ECO:0000313" key="1">
    <source>
        <dbReference type="EMBL" id="OUC94945.1"/>
    </source>
</evidence>
<dbReference type="RefSeq" id="WP_086574771.1">
    <property type="nucleotide sequence ID" value="NZ_NGFP01000092.1"/>
</dbReference>
<evidence type="ECO:0000313" key="2">
    <source>
        <dbReference type="Proteomes" id="UP000194761"/>
    </source>
</evidence>
<sequence>MDSGRPSADEVYEHYRRLIGEPELNVALSWTVMLPADGADPLTLREVSTRLSGGTSYELHRTARPHIVNLPLPLPGPCAVVDRIGTATVVYGIGELSLPGVLRRMSSNARVYNAWWNVNSVNYLSLAIDGEVLLKIDGLFPGRAEDHPNLTQWPELAALGDFFVDVVDEECLGRDDGWNWQAGFLTAVELATGVRLDRRWLDGEHPYLTFSGPIPA</sequence>
<proteinExistence type="predicted"/>